<gene>
    <name evidence="1" type="ORF">EUBDOL_00243</name>
</gene>
<proteinExistence type="predicted"/>
<dbReference type="AlphaFoldDB" id="A8R8A8"/>
<comment type="caution">
    <text evidence="1">The sequence shown here is derived from an EMBL/GenBank/DDBJ whole genome shotgun (WGS) entry which is preliminary data.</text>
</comment>
<dbReference type="Proteomes" id="UP000004090">
    <property type="component" value="Unassembled WGS sequence"/>
</dbReference>
<reference evidence="1 2" key="2">
    <citation type="submission" date="2007-09" db="EMBL/GenBank/DDBJ databases">
        <authorList>
            <person name="Fulton L."/>
            <person name="Clifton S."/>
            <person name="Fulton B."/>
            <person name="Xu J."/>
            <person name="Minx P."/>
            <person name="Pepin K.H."/>
            <person name="Johnson M."/>
            <person name="Thiruvilangam P."/>
            <person name="Bhonagiri V."/>
            <person name="Nash W.E."/>
            <person name="Mardis E.R."/>
            <person name="Wilson R.K."/>
        </authorList>
    </citation>
    <scope>NUCLEOTIDE SEQUENCE [LARGE SCALE GENOMIC DNA]</scope>
    <source>
        <strain evidence="1 2">DSM 3991</strain>
    </source>
</reference>
<dbReference type="STRING" id="428127.EUBDOL_00243"/>
<name>A8R8A8_9FIRM</name>
<dbReference type="HOGENOM" id="CLU_3251640_0_0_9"/>
<evidence type="ECO:0000313" key="2">
    <source>
        <dbReference type="Proteomes" id="UP000004090"/>
    </source>
</evidence>
<protein>
    <submittedName>
        <fullName evidence="1">Uncharacterized protein</fullName>
    </submittedName>
</protein>
<organism evidence="1 2">
    <name type="scientific">Amedibacillus dolichus DSM 3991</name>
    <dbReference type="NCBI Taxonomy" id="428127"/>
    <lineage>
        <taxon>Bacteria</taxon>
        <taxon>Bacillati</taxon>
        <taxon>Bacillota</taxon>
        <taxon>Erysipelotrichia</taxon>
        <taxon>Erysipelotrichales</taxon>
        <taxon>Erysipelotrichaceae</taxon>
        <taxon>Amedibacillus</taxon>
    </lineage>
</organism>
<reference evidence="1 2" key="1">
    <citation type="submission" date="2007-09" db="EMBL/GenBank/DDBJ databases">
        <title>Draft genome sequence of Eubacterium dolichum (DSM 3991).</title>
        <authorList>
            <person name="Sudarsanam P."/>
            <person name="Ley R."/>
            <person name="Guruge J."/>
            <person name="Turnbaugh P.J."/>
            <person name="Mahowald M."/>
            <person name="Liep D."/>
            <person name="Gordon J."/>
        </authorList>
    </citation>
    <scope>NUCLEOTIDE SEQUENCE [LARGE SCALE GENOMIC DNA]</scope>
    <source>
        <strain evidence="1 2">DSM 3991</strain>
    </source>
</reference>
<dbReference type="EMBL" id="ABAW02000011">
    <property type="protein sequence ID" value="EDP12149.1"/>
    <property type="molecule type" value="Genomic_DNA"/>
</dbReference>
<evidence type="ECO:0000313" key="1">
    <source>
        <dbReference type="EMBL" id="EDP12149.1"/>
    </source>
</evidence>
<accession>A8R8A8</accession>
<sequence length="42" mass="5028">MRIARSIIICIQLFLLLDSLKCKLFASNLREHRHSFYDMMIS</sequence>